<dbReference type="AlphaFoldDB" id="X0ZI17"/>
<feature type="non-terminal residue" evidence="1">
    <location>
        <position position="38"/>
    </location>
</feature>
<organism evidence="1">
    <name type="scientific">marine sediment metagenome</name>
    <dbReference type="NCBI Taxonomy" id="412755"/>
    <lineage>
        <taxon>unclassified sequences</taxon>
        <taxon>metagenomes</taxon>
        <taxon>ecological metagenomes</taxon>
    </lineage>
</organism>
<evidence type="ECO:0000313" key="1">
    <source>
        <dbReference type="EMBL" id="GAG59993.1"/>
    </source>
</evidence>
<dbReference type="Gene3D" id="3.40.50.20">
    <property type="match status" value="1"/>
</dbReference>
<name>X0ZI17_9ZZZZ</name>
<gene>
    <name evidence="1" type="ORF">S01H4_03872</name>
</gene>
<protein>
    <recommendedName>
        <fullName evidence="2">D-alanine--D-alanine ligase N-terminal domain-containing protein</fullName>
    </recommendedName>
</protein>
<evidence type="ECO:0008006" key="2">
    <source>
        <dbReference type="Google" id="ProtNLM"/>
    </source>
</evidence>
<accession>X0ZI17</accession>
<proteinExistence type="predicted"/>
<dbReference type="EMBL" id="BART01000987">
    <property type="protein sequence ID" value="GAG59993.1"/>
    <property type="molecule type" value="Genomic_DNA"/>
</dbReference>
<dbReference type="SUPFAM" id="SSF52440">
    <property type="entry name" value="PreATP-grasp domain"/>
    <property type="match status" value="1"/>
</dbReference>
<comment type="caution">
    <text evidence="1">The sequence shown here is derived from an EMBL/GenBank/DDBJ whole genome shotgun (WGS) entry which is preliminary data.</text>
</comment>
<dbReference type="InterPro" id="IPR016185">
    <property type="entry name" value="PreATP-grasp_dom_sf"/>
</dbReference>
<sequence>MKKNIAVLMGGRSLEREFSIKSGQRVSNALRKLGHNVI</sequence>
<reference evidence="1" key="1">
    <citation type="journal article" date="2014" name="Front. Microbiol.">
        <title>High frequency of phylogenetically diverse reductive dehalogenase-homologous genes in deep subseafloor sedimentary metagenomes.</title>
        <authorList>
            <person name="Kawai M."/>
            <person name="Futagami T."/>
            <person name="Toyoda A."/>
            <person name="Takaki Y."/>
            <person name="Nishi S."/>
            <person name="Hori S."/>
            <person name="Arai W."/>
            <person name="Tsubouchi T."/>
            <person name="Morono Y."/>
            <person name="Uchiyama I."/>
            <person name="Ito T."/>
            <person name="Fujiyama A."/>
            <person name="Inagaki F."/>
            <person name="Takami H."/>
        </authorList>
    </citation>
    <scope>NUCLEOTIDE SEQUENCE</scope>
    <source>
        <strain evidence="1">Expedition CK06-06</strain>
    </source>
</reference>